<sequence>MNLLTCLIFLSPLITVGNALKCHVCEAANDTICKKGNPHLREVDCGLEDTTFFWFCLYKVIYNKNFRRHKHVYSCERMGKPAIFKNLPQCQTQDYEDLVDCRVCLTNLCAFPNSSTLENSSYFLILTLFLFNMKKNVLFM</sequence>
<gene>
    <name evidence="2" type="ORF">RN001_013351</name>
</gene>
<evidence type="ECO:0000256" key="1">
    <source>
        <dbReference type="SAM" id="SignalP"/>
    </source>
</evidence>
<feature type="chain" id="PRO_5042906438" description="Sodefrin-like factor" evidence="1">
    <location>
        <begin position="20"/>
        <end position="140"/>
    </location>
</feature>
<dbReference type="Proteomes" id="UP001353858">
    <property type="component" value="Unassembled WGS sequence"/>
</dbReference>
<dbReference type="EMBL" id="JARPUR010000006">
    <property type="protein sequence ID" value="KAK4873991.1"/>
    <property type="molecule type" value="Genomic_DNA"/>
</dbReference>
<name>A0AAN7S6Y9_9COLE</name>
<feature type="signal peptide" evidence="1">
    <location>
        <begin position="1"/>
        <end position="19"/>
    </location>
</feature>
<comment type="caution">
    <text evidence="2">The sequence shown here is derived from an EMBL/GenBank/DDBJ whole genome shotgun (WGS) entry which is preliminary data.</text>
</comment>
<reference evidence="3" key="1">
    <citation type="submission" date="2023-01" db="EMBL/GenBank/DDBJ databases">
        <title>Key to firefly adult light organ development and bioluminescence: homeobox transcription factors regulate luciferase expression and transportation to peroxisome.</title>
        <authorList>
            <person name="Fu X."/>
        </authorList>
    </citation>
    <scope>NUCLEOTIDE SEQUENCE [LARGE SCALE GENOMIC DNA]</scope>
</reference>
<proteinExistence type="predicted"/>
<protein>
    <recommendedName>
        <fullName evidence="4">Sodefrin-like factor</fullName>
    </recommendedName>
</protein>
<keyword evidence="1" id="KW-0732">Signal</keyword>
<evidence type="ECO:0000313" key="2">
    <source>
        <dbReference type="EMBL" id="KAK4873991.1"/>
    </source>
</evidence>
<keyword evidence="3" id="KW-1185">Reference proteome</keyword>
<accession>A0AAN7S6Y9</accession>
<evidence type="ECO:0000313" key="3">
    <source>
        <dbReference type="Proteomes" id="UP001353858"/>
    </source>
</evidence>
<dbReference type="AlphaFoldDB" id="A0AAN7S6Y9"/>
<organism evidence="2 3">
    <name type="scientific">Aquatica leii</name>
    <dbReference type="NCBI Taxonomy" id="1421715"/>
    <lineage>
        <taxon>Eukaryota</taxon>
        <taxon>Metazoa</taxon>
        <taxon>Ecdysozoa</taxon>
        <taxon>Arthropoda</taxon>
        <taxon>Hexapoda</taxon>
        <taxon>Insecta</taxon>
        <taxon>Pterygota</taxon>
        <taxon>Neoptera</taxon>
        <taxon>Endopterygota</taxon>
        <taxon>Coleoptera</taxon>
        <taxon>Polyphaga</taxon>
        <taxon>Elateriformia</taxon>
        <taxon>Elateroidea</taxon>
        <taxon>Lampyridae</taxon>
        <taxon>Luciolinae</taxon>
        <taxon>Aquatica</taxon>
    </lineage>
</organism>
<evidence type="ECO:0008006" key="4">
    <source>
        <dbReference type="Google" id="ProtNLM"/>
    </source>
</evidence>